<dbReference type="EMBL" id="AP024086">
    <property type="protein sequence ID" value="BCL61198.1"/>
    <property type="molecule type" value="Genomic_DNA"/>
</dbReference>
<feature type="transmembrane region" description="Helical" evidence="5">
    <location>
        <begin position="151"/>
        <end position="171"/>
    </location>
</feature>
<dbReference type="Pfam" id="PF07690">
    <property type="entry name" value="MFS_1"/>
    <property type="match status" value="1"/>
</dbReference>
<dbReference type="PROSITE" id="PS00216">
    <property type="entry name" value="SUGAR_TRANSPORT_1"/>
    <property type="match status" value="1"/>
</dbReference>
<feature type="transmembrane region" description="Helical" evidence="5">
    <location>
        <begin position="54"/>
        <end position="71"/>
    </location>
</feature>
<evidence type="ECO:0000313" key="6">
    <source>
        <dbReference type="EMBL" id="BCL61198.1"/>
    </source>
</evidence>
<dbReference type="InterPro" id="IPR005829">
    <property type="entry name" value="Sugar_transporter_CS"/>
</dbReference>
<evidence type="ECO:0000313" key="7">
    <source>
        <dbReference type="Proteomes" id="UP000826725"/>
    </source>
</evidence>
<feature type="transmembrane region" description="Helical" evidence="5">
    <location>
        <begin position="353"/>
        <end position="370"/>
    </location>
</feature>
<evidence type="ECO:0000256" key="4">
    <source>
        <dbReference type="ARBA" id="ARBA00023136"/>
    </source>
</evidence>
<feature type="transmembrane region" description="Helical" evidence="5">
    <location>
        <begin position="376"/>
        <end position="403"/>
    </location>
</feature>
<name>A0A8D5FH20_9BACT</name>
<evidence type="ECO:0000256" key="1">
    <source>
        <dbReference type="ARBA" id="ARBA00004141"/>
    </source>
</evidence>
<feature type="transmembrane region" description="Helical" evidence="5">
    <location>
        <begin position="107"/>
        <end position="130"/>
    </location>
</feature>
<evidence type="ECO:0000256" key="2">
    <source>
        <dbReference type="ARBA" id="ARBA00022692"/>
    </source>
</evidence>
<feature type="transmembrane region" description="Helical" evidence="5">
    <location>
        <begin position="83"/>
        <end position="101"/>
    </location>
</feature>
<dbReference type="PANTHER" id="PTHR23530:SF1">
    <property type="entry name" value="PERMEASE, MAJOR FACILITATOR SUPERFAMILY-RELATED"/>
    <property type="match status" value="1"/>
</dbReference>
<dbReference type="RefSeq" id="WP_228857230.1">
    <property type="nucleotide sequence ID" value="NZ_AP024086.1"/>
</dbReference>
<dbReference type="InterPro" id="IPR011701">
    <property type="entry name" value="MFS"/>
</dbReference>
<keyword evidence="4 5" id="KW-0472">Membrane</keyword>
<dbReference type="AlphaFoldDB" id="A0A8D5FH20"/>
<organism evidence="6 7">
    <name type="scientific">Desulfomarina profundi</name>
    <dbReference type="NCBI Taxonomy" id="2772557"/>
    <lineage>
        <taxon>Bacteria</taxon>
        <taxon>Pseudomonadati</taxon>
        <taxon>Thermodesulfobacteriota</taxon>
        <taxon>Desulfobulbia</taxon>
        <taxon>Desulfobulbales</taxon>
        <taxon>Desulfobulbaceae</taxon>
        <taxon>Desulfomarina</taxon>
    </lineage>
</organism>
<keyword evidence="2 5" id="KW-0812">Transmembrane</keyword>
<proteinExistence type="predicted"/>
<dbReference type="Proteomes" id="UP000826725">
    <property type="component" value="Chromosome"/>
</dbReference>
<feature type="transmembrane region" description="Helical" evidence="5">
    <location>
        <begin position="229"/>
        <end position="250"/>
    </location>
</feature>
<feature type="transmembrane region" description="Helical" evidence="5">
    <location>
        <begin position="262"/>
        <end position="284"/>
    </location>
</feature>
<feature type="transmembrane region" description="Helical" evidence="5">
    <location>
        <begin position="291"/>
        <end position="308"/>
    </location>
</feature>
<feature type="transmembrane region" description="Helical" evidence="5">
    <location>
        <begin position="177"/>
        <end position="195"/>
    </location>
</feature>
<gene>
    <name evidence="6" type="ORF">DGMP_18910</name>
</gene>
<evidence type="ECO:0000256" key="3">
    <source>
        <dbReference type="ARBA" id="ARBA00022989"/>
    </source>
</evidence>
<sequence length="406" mass="44731">MNELQYLESRAMIRKIQANIYKLYLIKLSKWLMLIMPIVALFYRENGLNDFDIYFLQAIYAVSVAIMEIPSGYMADIIGRKKSLVLGSIMGSLGFFMYTFSSSFSGFLVAEIILGLGSSFISGSDSALLYDSLAAIRMKHRYLQFEGRITSLGNFAETAAAFCGGLLAGYLGYRSVYFVQGIIAFIAVPASLLLMEPPRDHPIEVPGFAHILIVCKETLITNKKLRSTIFFSSVIGISTLCMAWTVQIYFTAAGLTAYEITPLWVALNLTVAVAAAFAADIVTLLGERKSLLLILFFIPFGYILLGILQFRAAVISLFLFYTIRGYATPVLKDLININCSSSTRATVLSIRSMIIRFGFAVIGPVTGFFSEQFSLTAALVLTGSLLMIFSVVSGSMLFVNIAIKRN</sequence>
<dbReference type="PANTHER" id="PTHR23530">
    <property type="entry name" value="TRANSPORT PROTEIN-RELATED"/>
    <property type="match status" value="1"/>
</dbReference>
<keyword evidence="3 5" id="KW-1133">Transmembrane helix</keyword>
<dbReference type="InterPro" id="IPR053160">
    <property type="entry name" value="MFS_DHA3_Transporter"/>
</dbReference>
<dbReference type="KEGG" id="dbk:DGMP_18910"/>
<dbReference type="GO" id="GO:0022857">
    <property type="term" value="F:transmembrane transporter activity"/>
    <property type="evidence" value="ECO:0007669"/>
    <property type="project" value="InterPro"/>
</dbReference>
<feature type="transmembrane region" description="Helical" evidence="5">
    <location>
        <begin position="21"/>
        <end position="42"/>
    </location>
</feature>
<feature type="transmembrane region" description="Helical" evidence="5">
    <location>
        <begin position="314"/>
        <end position="332"/>
    </location>
</feature>
<protein>
    <submittedName>
        <fullName evidence="6">MFS transporter</fullName>
    </submittedName>
</protein>
<comment type="subcellular location">
    <subcellularLocation>
        <location evidence="1">Membrane</location>
        <topology evidence="1">Multi-pass membrane protein</topology>
    </subcellularLocation>
</comment>
<dbReference type="GO" id="GO:0016020">
    <property type="term" value="C:membrane"/>
    <property type="evidence" value="ECO:0007669"/>
    <property type="project" value="UniProtKB-SubCell"/>
</dbReference>
<keyword evidence="7" id="KW-1185">Reference proteome</keyword>
<evidence type="ECO:0000256" key="5">
    <source>
        <dbReference type="SAM" id="Phobius"/>
    </source>
</evidence>
<reference evidence="6" key="1">
    <citation type="submission" date="2020-09" db="EMBL/GenBank/DDBJ databases">
        <title>Desulfogranum mesoprofundum gen. nov., sp. nov., a novel mesophilic, sulfate-reducing chemolithoautotroph isolated from a deep-sea hydrothermal vent chimney in the Suiyo Seamount.</title>
        <authorList>
            <person name="Hashimoto Y."/>
            <person name="Nakagawa S."/>
        </authorList>
    </citation>
    <scope>NUCLEOTIDE SEQUENCE</scope>
    <source>
        <strain evidence="6">KT2</strain>
    </source>
</reference>
<accession>A0A8D5FH20</accession>